<feature type="transmembrane region" description="Helical" evidence="1">
    <location>
        <begin position="35"/>
        <end position="56"/>
    </location>
</feature>
<proteinExistence type="predicted"/>
<keyword evidence="1" id="KW-0812">Transmembrane</keyword>
<evidence type="ECO:0000256" key="1">
    <source>
        <dbReference type="SAM" id="Phobius"/>
    </source>
</evidence>
<dbReference type="EMBL" id="QGNW01002009">
    <property type="protein sequence ID" value="RVW26468.1"/>
    <property type="molecule type" value="Genomic_DNA"/>
</dbReference>
<protein>
    <submittedName>
        <fullName evidence="2">Uncharacterized protein</fullName>
    </submittedName>
</protein>
<accession>A0A438CTD1</accession>
<organism evidence="2 3">
    <name type="scientific">Vitis vinifera</name>
    <name type="common">Grape</name>
    <dbReference type="NCBI Taxonomy" id="29760"/>
    <lineage>
        <taxon>Eukaryota</taxon>
        <taxon>Viridiplantae</taxon>
        <taxon>Streptophyta</taxon>
        <taxon>Embryophyta</taxon>
        <taxon>Tracheophyta</taxon>
        <taxon>Spermatophyta</taxon>
        <taxon>Magnoliopsida</taxon>
        <taxon>eudicotyledons</taxon>
        <taxon>Gunneridae</taxon>
        <taxon>Pentapetalae</taxon>
        <taxon>rosids</taxon>
        <taxon>Vitales</taxon>
        <taxon>Vitaceae</taxon>
        <taxon>Viteae</taxon>
        <taxon>Vitis</taxon>
    </lineage>
</organism>
<feature type="transmembrane region" description="Helical" evidence="1">
    <location>
        <begin position="77"/>
        <end position="103"/>
    </location>
</feature>
<evidence type="ECO:0000313" key="3">
    <source>
        <dbReference type="Proteomes" id="UP000288805"/>
    </source>
</evidence>
<feature type="transmembrane region" description="Helical" evidence="1">
    <location>
        <begin position="147"/>
        <end position="169"/>
    </location>
</feature>
<evidence type="ECO:0000313" key="2">
    <source>
        <dbReference type="EMBL" id="RVW26468.1"/>
    </source>
</evidence>
<name>A0A438CTD1_VITVI</name>
<sequence>MPVRVLSWLGQMPGCVVEMHGPGFDSCRWLNALNYLHASLGSVVASLLAFSLFVLFSPYIPCYCSKASIQTDRLYPLATVAGEVFVAPLFLLLLCLAACWDAVNLFAGMDYSSKNALVDYRVKQLAYACIQAVHQNSCDLDCRAMNIFLIVGAGCLGAECHVMEIPIFFDRCHVMKIPMQ</sequence>
<gene>
    <name evidence="2" type="ORF">CK203_093932</name>
</gene>
<reference evidence="2 3" key="1">
    <citation type="journal article" date="2018" name="PLoS Genet.">
        <title>Population sequencing reveals clonal diversity and ancestral inbreeding in the grapevine cultivar Chardonnay.</title>
        <authorList>
            <person name="Roach M.J."/>
            <person name="Johnson D.L."/>
            <person name="Bohlmann J."/>
            <person name="van Vuuren H.J."/>
            <person name="Jones S.J."/>
            <person name="Pretorius I.S."/>
            <person name="Schmidt S.A."/>
            <person name="Borneman A.R."/>
        </authorList>
    </citation>
    <scope>NUCLEOTIDE SEQUENCE [LARGE SCALE GENOMIC DNA]</scope>
    <source>
        <strain evidence="3">cv. Chardonnay</strain>
        <tissue evidence="2">Leaf</tissue>
    </source>
</reference>
<keyword evidence="1" id="KW-0472">Membrane</keyword>
<comment type="caution">
    <text evidence="2">The sequence shown here is derived from an EMBL/GenBank/DDBJ whole genome shotgun (WGS) entry which is preliminary data.</text>
</comment>
<dbReference type="Proteomes" id="UP000288805">
    <property type="component" value="Unassembled WGS sequence"/>
</dbReference>
<keyword evidence="1" id="KW-1133">Transmembrane helix</keyword>
<dbReference type="AlphaFoldDB" id="A0A438CTD1"/>